<feature type="compositionally biased region" description="Low complexity" evidence="1">
    <location>
        <begin position="422"/>
        <end position="442"/>
    </location>
</feature>
<protein>
    <submittedName>
        <fullName evidence="4">Uncharacterized protein</fullName>
    </submittedName>
</protein>
<feature type="compositionally biased region" description="Polar residues" evidence="1">
    <location>
        <begin position="494"/>
        <end position="506"/>
    </location>
</feature>
<evidence type="ECO:0000256" key="1">
    <source>
        <dbReference type="SAM" id="MobiDB-lite"/>
    </source>
</evidence>
<feature type="compositionally biased region" description="Acidic residues" evidence="1">
    <location>
        <begin position="385"/>
        <end position="395"/>
    </location>
</feature>
<feature type="chain" id="PRO_5021211678" evidence="3">
    <location>
        <begin position="32"/>
        <end position="556"/>
    </location>
</feature>
<dbReference type="EMBL" id="SEKV01000757">
    <property type="protein sequence ID" value="TFY53937.1"/>
    <property type="molecule type" value="Genomic_DNA"/>
</dbReference>
<keyword evidence="2" id="KW-0812">Transmembrane</keyword>
<dbReference type="AlphaFoldDB" id="A0A4Y9XX21"/>
<feature type="signal peptide" evidence="3">
    <location>
        <begin position="1"/>
        <end position="31"/>
    </location>
</feature>
<feature type="compositionally biased region" description="Polar residues" evidence="1">
    <location>
        <begin position="362"/>
        <end position="372"/>
    </location>
</feature>
<keyword evidence="2" id="KW-0472">Membrane</keyword>
<evidence type="ECO:0000313" key="5">
    <source>
        <dbReference type="Proteomes" id="UP000298390"/>
    </source>
</evidence>
<sequence>MLPLLYAAFIAAASFLAYNVVPSTLYAGGHGDDWHFLLAPQASVERLLNFAIRRQLLSAEEPGDTVQYPLTEYAHILSLDPGPAPAIPDLTVGPALMSTNEDRSPVVLAFVAVLAFIIVVAFYMGRNSGRRSSRTTCEVEIKFNSSDHHPPQASHRTASISVSSNVPSLSLNINTGAQLGGQPLQTSGSSSSSARDVPLAPSLSNTAFGLPDAVPGLSAAAPGLSTAVPGLSGDLPSVASTRVSDGLLNTLHSLGVSQLATDPAEVDLTADSDPTPADDMPEVPDLSPDHTADVASPDSIPGSPATEGVPEAPPATEAVPEAPPATEAVPETPPATEAVPETPGAEDELGTAYVESDPGSCETCSDNLSSVSVDAAPETPSAEDQTGETDSDSWETVDDNLSSVFVDADHTSDLVSVDDAITSPEPSTPSSSSSLVDSPTTSRFPPVSLLPAGRRRVTVPVFPHGLFPASVPSAPPTPELCTLPSVEDPVRGANGQSSPSTPSADQGESDSWVLRAYMSADRKTADRSARLSLKFPLYRGEAVEYFRRSGQRLRLL</sequence>
<feature type="region of interest" description="Disordered" evidence="1">
    <location>
        <begin position="419"/>
        <end position="449"/>
    </location>
</feature>
<evidence type="ECO:0000256" key="3">
    <source>
        <dbReference type="SAM" id="SignalP"/>
    </source>
</evidence>
<proteinExistence type="predicted"/>
<evidence type="ECO:0000313" key="4">
    <source>
        <dbReference type="EMBL" id="TFY53937.1"/>
    </source>
</evidence>
<organism evidence="4 5">
    <name type="scientific">Rhodofomes roseus</name>
    <dbReference type="NCBI Taxonomy" id="34475"/>
    <lineage>
        <taxon>Eukaryota</taxon>
        <taxon>Fungi</taxon>
        <taxon>Dikarya</taxon>
        <taxon>Basidiomycota</taxon>
        <taxon>Agaricomycotina</taxon>
        <taxon>Agaricomycetes</taxon>
        <taxon>Polyporales</taxon>
        <taxon>Rhodofomes</taxon>
    </lineage>
</organism>
<keyword evidence="2" id="KW-1133">Transmembrane helix</keyword>
<feature type="region of interest" description="Disordered" evidence="1">
    <location>
        <begin position="484"/>
        <end position="509"/>
    </location>
</feature>
<feature type="transmembrane region" description="Helical" evidence="2">
    <location>
        <begin position="106"/>
        <end position="124"/>
    </location>
</feature>
<comment type="caution">
    <text evidence="4">The sequence shown here is derived from an EMBL/GenBank/DDBJ whole genome shotgun (WGS) entry which is preliminary data.</text>
</comment>
<dbReference type="Proteomes" id="UP000298390">
    <property type="component" value="Unassembled WGS sequence"/>
</dbReference>
<name>A0A4Y9XX21_9APHY</name>
<evidence type="ECO:0000256" key="2">
    <source>
        <dbReference type="SAM" id="Phobius"/>
    </source>
</evidence>
<feature type="region of interest" description="Disordered" evidence="1">
    <location>
        <begin position="177"/>
        <end position="198"/>
    </location>
</feature>
<accession>A0A4Y9XX21</accession>
<reference evidence="4 5" key="1">
    <citation type="submission" date="2019-01" db="EMBL/GenBank/DDBJ databases">
        <title>Genome sequencing of the rare red list fungi Fomitopsis rosea.</title>
        <authorList>
            <person name="Buettner E."/>
            <person name="Kellner H."/>
        </authorList>
    </citation>
    <scope>NUCLEOTIDE SEQUENCE [LARGE SCALE GENOMIC DNA]</scope>
    <source>
        <strain evidence="4 5">DSM 105464</strain>
    </source>
</reference>
<feature type="region of interest" description="Disordered" evidence="1">
    <location>
        <begin position="267"/>
        <end position="395"/>
    </location>
</feature>
<gene>
    <name evidence="4" type="ORF">EVJ58_g9160</name>
</gene>
<keyword evidence="3" id="KW-0732">Signal</keyword>
<feature type="compositionally biased region" description="Low complexity" evidence="1">
    <location>
        <begin position="304"/>
        <end position="343"/>
    </location>
</feature>